<dbReference type="InterPro" id="IPR036365">
    <property type="entry name" value="PGBD-like_sf"/>
</dbReference>
<dbReference type="Pfam" id="PF01471">
    <property type="entry name" value="PG_binding_1"/>
    <property type="match status" value="3"/>
</dbReference>
<evidence type="ECO:0000313" key="2">
    <source>
        <dbReference type="EMBL" id="MBD2188620.1"/>
    </source>
</evidence>
<evidence type="ECO:0000259" key="1">
    <source>
        <dbReference type="Pfam" id="PF01471"/>
    </source>
</evidence>
<keyword evidence="3" id="KW-1185">Reference proteome</keyword>
<evidence type="ECO:0000313" key="3">
    <source>
        <dbReference type="Proteomes" id="UP000642094"/>
    </source>
</evidence>
<dbReference type="Gene3D" id="1.10.101.10">
    <property type="entry name" value="PGBD-like superfamily/PGBD"/>
    <property type="match status" value="3"/>
</dbReference>
<name>A0ABR7ZXT7_9CYAN</name>
<feature type="domain" description="Peptidoglycan binding-like" evidence="1">
    <location>
        <begin position="68"/>
        <end position="122"/>
    </location>
</feature>
<dbReference type="InterPro" id="IPR002477">
    <property type="entry name" value="Peptidoglycan-bd-like"/>
</dbReference>
<organism evidence="2 3">
    <name type="scientific">Pseudanabaena mucicola FACHB-723</name>
    <dbReference type="NCBI Taxonomy" id="2692860"/>
    <lineage>
        <taxon>Bacteria</taxon>
        <taxon>Bacillati</taxon>
        <taxon>Cyanobacteriota</taxon>
        <taxon>Cyanophyceae</taxon>
        <taxon>Pseudanabaenales</taxon>
        <taxon>Pseudanabaenaceae</taxon>
        <taxon>Pseudanabaena</taxon>
    </lineage>
</organism>
<sequence length="293" mass="30347">MEIAAYLHAEATCELFQQGESIEQNLDCQMLTAIASSSHHAKSMLCIGLAATAITINTIPSAAFAYTPEVASVQELLVRRGFNPGAIDGIHGTATTDAIIAAQIFYGLEADGVLGAATLAALESDDYKADASSNADTATTVSTESSSDCTCGSDSVVNLQQLLSDRGFYSGAIDGINGPMTREAVILAQNTYGIIADGVAGSLTIAALEADTNSAATNNPSYQEASFVTTSSEAHDERVREGQILMSELGFYDGEIDGIQGSKTTAAIIEAQALYGLPIDGVLNNQTLAALQS</sequence>
<protein>
    <submittedName>
        <fullName evidence="2">Peptidoglycan-binding protein</fullName>
    </submittedName>
</protein>
<dbReference type="RefSeq" id="WP_190403471.1">
    <property type="nucleotide sequence ID" value="NZ_JACJQB010000019.1"/>
</dbReference>
<feature type="domain" description="Peptidoglycan binding-like" evidence="1">
    <location>
        <begin position="154"/>
        <end position="208"/>
    </location>
</feature>
<accession>A0ABR7ZXT7</accession>
<gene>
    <name evidence="2" type="ORF">H6F41_10730</name>
</gene>
<feature type="domain" description="Peptidoglycan binding-like" evidence="1">
    <location>
        <begin position="236"/>
        <end position="291"/>
    </location>
</feature>
<comment type="caution">
    <text evidence="2">The sequence shown here is derived from an EMBL/GenBank/DDBJ whole genome shotgun (WGS) entry which is preliminary data.</text>
</comment>
<dbReference type="SUPFAM" id="SSF47090">
    <property type="entry name" value="PGBD-like"/>
    <property type="match status" value="3"/>
</dbReference>
<dbReference type="EMBL" id="JACJQB010000019">
    <property type="protein sequence ID" value="MBD2188620.1"/>
    <property type="molecule type" value="Genomic_DNA"/>
</dbReference>
<dbReference type="InterPro" id="IPR036366">
    <property type="entry name" value="PGBDSf"/>
</dbReference>
<dbReference type="Proteomes" id="UP000642094">
    <property type="component" value="Unassembled WGS sequence"/>
</dbReference>
<reference evidence="2 3" key="1">
    <citation type="journal article" date="2020" name="ISME J.">
        <title>Comparative genomics reveals insights into cyanobacterial evolution and habitat adaptation.</title>
        <authorList>
            <person name="Chen M.Y."/>
            <person name="Teng W.K."/>
            <person name="Zhao L."/>
            <person name="Hu C.X."/>
            <person name="Zhou Y.K."/>
            <person name="Han B.P."/>
            <person name="Song L.R."/>
            <person name="Shu W.S."/>
        </authorList>
    </citation>
    <scope>NUCLEOTIDE SEQUENCE [LARGE SCALE GENOMIC DNA]</scope>
    <source>
        <strain evidence="2 3">FACHB-723</strain>
    </source>
</reference>
<proteinExistence type="predicted"/>